<evidence type="ECO:0000256" key="1">
    <source>
        <dbReference type="ARBA" id="ARBA00022723"/>
    </source>
</evidence>
<evidence type="ECO:0000313" key="6">
    <source>
        <dbReference type="Proteomes" id="UP000199012"/>
    </source>
</evidence>
<evidence type="ECO:0000256" key="3">
    <source>
        <dbReference type="SAM" id="MobiDB-lite"/>
    </source>
</evidence>
<dbReference type="GO" id="GO:0005829">
    <property type="term" value="C:cytosol"/>
    <property type="evidence" value="ECO:0007669"/>
    <property type="project" value="TreeGrafter"/>
</dbReference>
<evidence type="ECO:0000313" key="5">
    <source>
        <dbReference type="EMBL" id="SFB07774.1"/>
    </source>
</evidence>
<evidence type="ECO:0000256" key="2">
    <source>
        <dbReference type="ARBA" id="ARBA00023239"/>
    </source>
</evidence>
<dbReference type="EMBL" id="FOKA01000006">
    <property type="protein sequence ID" value="SFB07774.1"/>
    <property type="molecule type" value="Genomic_DNA"/>
</dbReference>
<dbReference type="AlphaFoldDB" id="A0A1I0Y3M0"/>
<feature type="domain" description="Class II aldolase/adducin N-terminal" evidence="4">
    <location>
        <begin position="30"/>
        <end position="258"/>
    </location>
</feature>
<dbReference type="PANTHER" id="PTHR22789">
    <property type="entry name" value="FUCULOSE PHOSPHATE ALDOLASE"/>
    <property type="match status" value="1"/>
</dbReference>
<protein>
    <submittedName>
        <fullName evidence="5">Rhamnulose-1-phosphate aldolase</fullName>
    </submittedName>
</protein>
<dbReference type="InterPro" id="IPR001303">
    <property type="entry name" value="Aldolase_II/adducin_N"/>
</dbReference>
<dbReference type="GO" id="GO:0019323">
    <property type="term" value="P:pentose catabolic process"/>
    <property type="evidence" value="ECO:0007669"/>
    <property type="project" value="TreeGrafter"/>
</dbReference>
<dbReference type="OrthoDB" id="9784634at2"/>
<reference evidence="6" key="1">
    <citation type="submission" date="2016-10" db="EMBL/GenBank/DDBJ databases">
        <authorList>
            <person name="Varghese N."/>
            <person name="Submissions S."/>
        </authorList>
    </citation>
    <scope>NUCLEOTIDE SEQUENCE [LARGE SCALE GENOMIC DNA]</scope>
    <source>
        <strain evidence="6">CGMCC 4.6945</strain>
    </source>
</reference>
<dbReference type="Gene3D" id="3.40.225.10">
    <property type="entry name" value="Class II aldolase/adducin N-terminal domain"/>
    <property type="match status" value="1"/>
</dbReference>
<dbReference type="Pfam" id="PF00596">
    <property type="entry name" value="Aldolase_II"/>
    <property type="match status" value="1"/>
</dbReference>
<name>A0A1I0Y3M0_9CELL</name>
<dbReference type="Proteomes" id="UP000199012">
    <property type="component" value="Unassembled WGS sequence"/>
</dbReference>
<dbReference type="InterPro" id="IPR036409">
    <property type="entry name" value="Aldolase_II/adducin_N_sf"/>
</dbReference>
<gene>
    <name evidence="5" type="ORF">SAMN05421867_106154</name>
</gene>
<dbReference type="GO" id="GO:0046872">
    <property type="term" value="F:metal ion binding"/>
    <property type="evidence" value="ECO:0007669"/>
    <property type="project" value="UniProtKB-KW"/>
</dbReference>
<sequence>MTTTAAARTAAHAAGPADHPPFPTLDELLASMGAAGARICEIDASEAGAGNISVYAGWDLEVRRRFPLAAEMELPLPAPALAGRTVLVTGSGRRLRQIHEDPEANVAAVRIHEGGLTATVHTSPRRLFERLTSEFNSHLGVHQDQVARRRLTYQAVVHAQPVHLTYLSHVPAYRDTAAMNARILRWEPETVVSLSDGVGVLPFMVPGSAELMAANVAGLRDHEVVLWSKHGVMARSDLSVTRAVDRIEYAETGARYEYMDLVAGGRAEGLTREEIGRVADEFGIVSPWV</sequence>
<dbReference type="PANTHER" id="PTHR22789:SF0">
    <property type="entry name" value="3-OXO-TETRONATE 4-PHOSPHATE DECARBOXYLASE-RELATED"/>
    <property type="match status" value="1"/>
</dbReference>
<dbReference type="SUPFAM" id="SSF53639">
    <property type="entry name" value="AraD/HMP-PK domain-like"/>
    <property type="match status" value="1"/>
</dbReference>
<dbReference type="RefSeq" id="WP_090032371.1">
    <property type="nucleotide sequence ID" value="NZ_BONM01000021.1"/>
</dbReference>
<proteinExistence type="predicted"/>
<dbReference type="InterPro" id="IPR050197">
    <property type="entry name" value="Aldolase_class_II_sugar_metab"/>
</dbReference>
<dbReference type="STRING" id="988821.SAMN05421867_106154"/>
<organism evidence="5 6">
    <name type="scientific">Cellulomonas marina</name>
    <dbReference type="NCBI Taxonomy" id="988821"/>
    <lineage>
        <taxon>Bacteria</taxon>
        <taxon>Bacillati</taxon>
        <taxon>Actinomycetota</taxon>
        <taxon>Actinomycetes</taxon>
        <taxon>Micrococcales</taxon>
        <taxon>Cellulomonadaceae</taxon>
        <taxon>Cellulomonas</taxon>
    </lineage>
</organism>
<keyword evidence="1" id="KW-0479">Metal-binding</keyword>
<keyword evidence="6" id="KW-1185">Reference proteome</keyword>
<feature type="compositionally biased region" description="Low complexity" evidence="3">
    <location>
        <begin position="1"/>
        <end position="14"/>
    </location>
</feature>
<dbReference type="SMART" id="SM01007">
    <property type="entry name" value="Aldolase_II"/>
    <property type="match status" value="1"/>
</dbReference>
<dbReference type="GO" id="GO:0016832">
    <property type="term" value="F:aldehyde-lyase activity"/>
    <property type="evidence" value="ECO:0007669"/>
    <property type="project" value="TreeGrafter"/>
</dbReference>
<accession>A0A1I0Y3M0</accession>
<feature type="region of interest" description="Disordered" evidence="3">
    <location>
        <begin position="1"/>
        <end position="22"/>
    </location>
</feature>
<keyword evidence="2" id="KW-0456">Lyase</keyword>
<evidence type="ECO:0000259" key="4">
    <source>
        <dbReference type="SMART" id="SM01007"/>
    </source>
</evidence>